<name>A0A2H3CMZ5_9AGAR</name>
<organism evidence="2 3">
    <name type="scientific">Armillaria solidipes</name>
    <dbReference type="NCBI Taxonomy" id="1076256"/>
    <lineage>
        <taxon>Eukaryota</taxon>
        <taxon>Fungi</taxon>
        <taxon>Dikarya</taxon>
        <taxon>Basidiomycota</taxon>
        <taxon>Agaricomycotina</taxon>
        <taxon>Agaricomycetes</taxon>
        <taxon>Agaricomycetidae</taxon>
        <taxon>Agaricales</taxon>
        <taxon>Marasmiineae</taxon>
        <taxon>Physalacriaceae</taxon>
        <taxon>Armillaria</taxon>
    </lineage>
</organism>
<evidence type="ECO:0000313" key="3">
    <source>
        <dbReference type="Proteomes" id="UP000218334"/>
    </source>
</evidence>
<proteinExistence type="predicted"/>
<feature type="compositionally biased region" description="Polar residues" evidence="1">
    <location>
        <begin position="1"/>
        <end position="11"/>
    </location>
</feature>
<feature type="region of interest" description="Disordered" evidence="1">
    <location>
        <begin position="1"/>
        <end position="85"/>
    </location>
</feature>
<feature type="compositionally biased region" description="Basic and acidic residues" evidence="1">
    <location>
        <begin position="26"/>
        <end position="41"/>
    </location>
</feature>
<dbReference type="AlphaFoldDB" id="A0A2H3CMZ5"/>
<accession>A0A2H3CMZ5</accession>
<keyword evidence="3" id="KW-1185">Reference proteome</keyword>
<feature type="compositionally biased region" description="Low complexity" evidence="1">
    <location>
        <begin position="46"/>
        <end position="58"/>
    </location>
</feature>
<evidence type="ECO:0000313" key="2">
    <source>
        <dbReference type="EMBL" id="PBK77483.1"/>
    </source>
</evidence>
<dbReference type="Proteomes" id="UP000218334">
    <property type="component" value="Unassembled WGS sequence"/>
</dbReference>
<sequence length="127" mass="13993">MSLFSSQPTSSQREEYFCNAAEEEEDNKKPQQEERRDREDENYNPSSSQQYSSQSYTSESDDGMSSQPSDGPQGKENENLQREINNVVRGGDLEGLVAVLLGLIENGKSSQLEAAARLASKILGGRG</sequence>
<evidence type="ECO:0000256" key="1">
    <source>
        <dbReference type="SAM" id="MobiDB-lite"/>
    </source>
</evidence>
<gene>
    <name evidence="2" type="ORF">ARMSODRAFT_1043777</name>
</gene>
<reference evidence="3" key="1">
    <citation type="journal article" date="2017" name="Nat. Ecol. Evol.">
        <title>Genome expansion and lineage-specific genetic innovations in the forest pathogenic fungi Armillaria.</title>
        <authorList>
            <person name="Sipos G."/>
            <person name="Prasanna A.N."/>
            <person name="Walter M.C."/>
            <person name="O'Connor E."/>
            <person name="Balint B."/>
            <person name="Krizsan K."/>
            <person name="Kiss B."/>
            <person name="Hess J."/>
            <person name="Varga T."/>
            <person name="Slot J."/>
            <person name="Riley R."/>
            <person name="Boka B."/>
            <person name="Rigling D."/>
            <person name="Barry K."/>
            <person name="Lee J."/>
            <person name="Mihaltcheva S."/>
            <person name="LaButti K."/>
            <person name="Lipzen A."/>
            <person name="Waldron R."/>
            <person name="Moloney N.M."/>
            <person name="Sperisen C."/>
            <person name="Kredics L."/>
            <person name="Vagvoelgyi C."/>
            <person name="Patrignani A."/>
            <person name="Fitzpatrick D."/>
            <person name="Nagy I."/>
            <person name="Doyle S."/>
            <person name="Anderson J.B."/>
            <person name="Grigoriev I.V."/>
            <person name="Gueldener U."/>
            <person name="Muensterkoetter M."/>
            <person name="Nagy L.G."/>
        </authorList>
    </citation>
    <scope>NUCLEOTIDE SEQUENCE [LARGE SCALE GENOMIC DNA]</scope>
    <source>
        <strain evidence="3">28-4</strain>
    </source>
</reference>
<dbReference type="EMBL" id="KZ293416">
    <property type="protein sequence ID" value="PBK77483.1"/>
    <property type="molecule type" value="Genomic_DNA"/>
</dbReference>
<protein>
    <submittedName>
        <fullName evidence="2">Uncharacterized protein</fullName>
    </submittedName>
</protein>